<name>A0ACC7MDP6_9BURK</name>
<protein>
    <submittedName>
        <fullName evidence="1">N-6 DNA methylase</fullName>
    </submittedName>
</protein>
<organism evidence="1 2">
    <name type="scientific">Massilia orientalis</name>
    <dbReference type="NCBI Taxonomy" id="3050128"/>
    <lineage>
        <taxon>Bacteria</taxon>
        <taxon>Pseudomonadati</taxon>
        <taxon>Pseudomonadota</taxon>
        <taxon>Betaproteobacteria</taxon>
        <taxon>Burkholderiales</taxon>
        <taxon>Oxalobacteraceae</taxon>
        <taxon>Telluria group</taxon>
        <taxon>Massilia</taxon>
    </lineage>
</organism>
<keyword evidence="1" id="KW-0808">Transferase</keyword>
<accession>A0ACC7MDP6</accession>
<keyword evidence="2" id="KW-1185">Reference proteome</keyword>
<dbReference type="Proteomes" id="UP001168096">
    <property type="component" value="Unassembled WGS sequence"/>
</dbReference>
<evidence type="ECO:0000313" key="2">
    <source>
        <dbReference type="Proteomes" id="UP001168096"/>
    </source>
</evidence>
<gene>
    <name evidence="1" type="ORF">QPK29_020970</name>
</gene>
<comment type="caution">
    <text evidence="1">The sequence shown here is derived from an EMBL/GenBank/DDBJ whole genome shotgun (WGS) entry which is preliminary data.</text>
</comment>
<reference evidence="1" key="1">
    <citation type="submission" date="2024-11" db="EMBL/GenBank/DDBJ databases">
        <title>Description of Massilia orientalis sp. nov., isolated from rhizosphere soil of Ageratina adenophora.</title>
        <authorList>
            <person name="Wang Y."/>
        </authorList>
    </citation>
    <scope>NUCLEOTIDE SEQUENCE</scope>
    <source>
        <strain evidence="1">YIM B02787</strain>
    </source>
</reference>
<dbReference type="EMBL" id="JASNRB020000013">
    <property type="protein sequence ID" value="MFJ1470192.1"/>
    <property type="molecule type" value="Genomic_DNA"/>
</dbReference>
<proteinExistence type="predicted"/>
<sequence>MKRDLESSLARSGHAASALNEHDRAAYLSKQATAHRSNIIRMIDEVGRRHDRRMVFRDFVTMSAVALSKLDLRQAEAREELYMQTVRKYSRDEAATIKAMFTELVEGMHVAPRDILGEIYMQLELGNSRLGQFFTPHHICSLMAEITMSDEIVEKVAKIGFVTVNEPASGSGATIIAMMLAMQERGLNYQRHVHVTAIDLDSTAAMMAYVQLSLMHVPAVIVHGNTLSLEEYSHWYTPAHIMDGWNARLSHARAEAAAAAMLAGANTGTGEVDGEDEADRETPRAA</sequence>
<evidence type="ECO:0000313" key="1">
    <source>
        <dbReference type="EMBL" id="MFJ1470192.1"/>
    </source>
</evidence>
<keyword evidence="1" id="KW-0489">Methyltransferase</keyword>